<evidence type="ECO:0000313" key="5">
    <source>
        <dbReference type="Proteomes" id="UP000800035"/>
    </source>
</evidence>
<sequence>MLLVGQMTESREYAHRTMLSSIKSQSAYSYFGNIEIDFGHGGKNVSDYMRWLDTKDGTAGVEYNYGGVTYSRDYVASYPAGVLLSRFSADKQGTLHLNITMSGKVNKTVTASANDTTVTLRGSSGQSTNPILWTGTARFVPDKKATVKTSGSNLIINNATTVDLFFDAETNYRYPTREAWEAEVKRKVDAAVSKGYPESRKEAIADSSGLLGRVELDLGTSPNSWASRPTDERIGNARTGLDDIQFVTLLFNFARHLLAGSSRPSLDNTIALPANLQGIWNNDTIAPWGGKYTININIEMNYWIAGPTNMIDTELPLYDLVKVAVPRGQDIAKRMYGCEGTVFHHNLDLWGDAAPTDNYTSSSLWPMGSAWLGWQAIDHYRFTQDKTFLKNVVYPFLSEATKFYQCYTFEHNGYNVTGPSLSPENTFRVPANWTVAGAKEAVDINPMMDGQLMEEVFKGLLEAASELGIVDSDPAVKAAKDFLPTIMPQQIGSLGQILEWRIEYTEAAIGQKHLSPLFALSPGRAFAPLVNSTLFKAAEVLLDRRVSHGSGGTGWSRTWLINSFARALRGDDAWKQLEKWYAVFPPGDSLYNTDTGNSKGVDIWTFQIDGNFGLASGVVEMILQSHAGLVHILPALPGALPRGSVRGLVARGNFEVDIEWGDGELVKASVLSRSGATLDVRVGDGEKIEIDGQSYKGAIETLKGKTYRVKLISQTKK</sequence>
<dbReference type="PIRSF" id="PIRSF007663">
    <property type="entry name" value="UCP007663"/>
    <property type="match status" value="1"/>
</dbReference>
<keyword evidence="5" id="KW-1185">Reference proteome</keyword>
<keyword evidence="4" id="KW-0378">Hydrolase</keyword>
<feature type="domain" description="Glycosyl hydrolase family 95 catalytic" evidence="3">
    <location>
        <begin position="196"/>
        <end position="622"/>
    </location>
</feature>
<gene>
    <name evidence="4" type="ORF">CC80DRAFT_453474</name>
</gene>
<evidence type="ECO:0000259" key="2">
    <source>
        <dbReference type="Pfam" id="PF21307"/>
    </source>
</evidence>
<feature type="domain" description="Glycosyl hydrolase family 95 N-terminal" evidence="1">
    <location>
        <begin position="5"/>
        <end position="173"/>
    </location>
</feature>
<evidence type="ECO:0000259" key="1">
    <source>
        <dbReference type="Pfam" id="PF14498"/>
    </source>
</evidence>
<dbReference type="SUPFAM" id="SSF48208">
    <property type="entry name" value="Six-hairpin glycosidases"/>
    <property type="match status" value="1"/>
</dbReference>
<dbReference type="GO" id="GO:0004560">
    <property type="term" value="F:alpha-L-fucosidase activity"/>
    <property type="evidence" value="ECO:0007669"/>
    <property type="project" value="InterPro"/>
</dbReference>
<dbReference type="InterPro" id="IPR049053">
    <property type="entry name" value="AFCA-like_C"/>
</dbReference>
<organism evidence="4 5">
    <name type="scientific">Byssothecium circinans</name>
    <dbReference type="NCBI Taxonomy" id="147558"/>
    <lineage>
        <taxon>Eukaryota</taxon>
        <taxon>Fungi</taxon>
        <taxon>Dikarya</taxon>
        <taxon>Ascomycota</taxon>
        <taxon>Pezizomycotina</taxon>
        <taxon>Dothideomycetes</taxon>
        <taxon>Pleosporomycetidae</taxon>
        <taxon>Pleosporales</taxon>
        <taxon>Massarineae</taxon>
        <taxon>Massarinaceae</taxon>
        <taxon>Byssothecium</taxon>
    </lineage>
</organism>
<dbReference type="EMBL" id="ML977015">
    <property type="protein sequence ID" value="KAF1951647.1"/>
    <property type="molecule type" value="Genomic_DNA"/>
</dbReference>
<dbReference type="InterPro" id="IPR008928">
    <property type="entry name" value="6-hairpin_glycosidase_sf"/>
</dbReference>
<protein>
    <submittedName>
        <fullName evidence="4">Glycoside hydrolase family 95 protein</fullName>
    </submittedName>
</protein>
<feature type="domain" description="Alpha fucosidase A-like C-terminal" evidence="2">
    <location>
        <begin position="624"/>
        <end position="701"/>
    </location>
</feature>
<dbReference type="Pfam" id="PF14498">
    <property type="entry name" value="Glyco_hyd_65N_2"/>
    <property type="match status" value="1"/>
</dbReference>
<proteinExistence type="predicted"/>
<dbReference type="InterPro" id="IPR016518">
    <property type="entry name" value="Alpha-L-fucosidase"/>
</dbReference>
<name>A0A6A5TRS4_9PLEO</name>
<dbReference type="OrthoDB" id="2848340at2759"/>
<dbReference type="InterPro" id="IPR054363">
    <property type="entry name" value="GH95_cat"/>
</dbReference>
<dbReference type="PANTHER" id="PTHR31084:SF0">
    <property type="entry name" value="ALPHA-L-FUCOSIDASE 2"/>
    <property type="match status" value="1"/>
</dbReference>
<dbReference type="InterPro" id="IPR027414">
    <property type="entry name" value="GH95_N_dom"/>
</dbReference>
<dbReference type="PANTHER" id="PTHR31084">
    <property type="entry name" value="ALPHA-L-FUCOSIDASE 2"/>
    <property type="match status" value="1"/>
</dbReference>
<accession>A0A6A5TRS4</accession>
<reference evidence="4" key="1">
    <citation type="journal article" date="2020" name="Stud. Mycol.">
        <title>101 Dothideomycetes genomes: a test case for predicting lifestyles and emergence of pathogens.</title>
        <authorList>
            <person name="Haridas S."/>
            <person name="Albert R."/>
            <person name="Binder M."/>
            <person name="Bloem J."/>
            <person name="Labutti K."/>
            <person name="Salamov A."/>
            <person name="Andreopoulos B."/>
            <person name="Baker S."/>
            <person name="Barry K."/>
            <person name="Bills G."/>
            <person name="Bluhm B."/>
            <person name="Cannon C."/>
            <person name="Castanera R."/>
            <person name="Culley D."/>
            <person name="Daum C."/>
            <person name="Ezra D."/>
            <person name="Gonzalez J."/>
            <person name="Henrissat B."/>
            <person name="Kuo A."/>
            <person name="Liang C."/>
            <person name="Lipzen A."/>
            <person name="Lutzoni F."/>
            <person name="Magnuson J."/>
            <person name="Mondo S."/>
            <person name="Nolan M."/>
            <person name="Ohm R."/>
            <person name="Pangilinan J."/>
            <person name="Park H.-J."/>
            <person name="Ramirez L."/>
            <person name="Alfaro M."/>
            <person name="Sun H."/>
            <person name="Tritt A."/>
            <person name="Yoshinaga Y."/>
            <person name="Zwiers L.-H."/>
            <person name="Turgeon B."/>
            <person name="Goodwin S."/>
            <person name="Spatafora J."/>
            <person name="Crous P."/>
            <person name="Grigoriev I."/>
        </authorList>
    </citation>
    <scope>NUCLEOTIDE SEQUENCE</scope>
    <source>
        <strain evidence="4">CBS 675.92</strain>
    </source>
</reference>
<dbReference type="Proteomes" id="UP000800035">
    <property type="component" value="Unassembled WGS sequence"/>
</dbReference>
<dbReference type="Pfam" id="PF22124">
    <property type="entry name" value="Glyco_hydro_95_cat"/>
    <property type="match status" value="1"/>
</dbReference>
<dbReference type="Gene3D" id="1.50.10.10">
    <property type="match status" value="1"/>
</dbReference>
<dbReference type="GO" id="GO:0005975">
    <property type="term" value="P:carbohydrate metabolic process"/>
    <property type="evidence" value="ECO:0007669"/>
    <property type="project" value="InterPro"/>
</dbReference>
<evidence type="ECO:0000313" key="4">
    <source>
        <dbReference type="EMBL" id="KAF1951647.1"/>
    </source>
</evidence>
<dbReference type="AlphaFoldDB" id="A0A6A5TRS4"/>
<dbReference type="InterPro" id="IPR012341">
    <property type="entry name" value="6hp_glycosidase-like_sf"/>
</dbReference>
<evidence type="ECO:0000259" key="3">
    <source>
        <dbReference type="Pfam" id="PF22124"/>
    </source>
</evidence>
<dbReference type="Pfam" id="PF21307">
    <property type="entry name" value="Glyco_hydro_95_C"/>
    <property type="match status" value="1"/>
</dbReference>